<evidence type="ECO:0000259" key="2">
    <source>
        <dbReference type="SMART" id="SM00932"/>
    </source>
</evidence>
<dbReference type="EMBL" id="BSNF01000001">
    <property type="protein sequence ID" value="GLQ05359.1"/>
    <property type="molecule type" value="Genomic_DNA"/>
</dbReference>
<reference evidence="3" key="2">
    <citation type="submission" date="2023-01" db="EMBL/GenBank/DDBJ databases">
        <title>Draft genome sequence of Sneathiella chinensis strain NBRC 103408.</title>
        <authorList>
            <person name="Sun Q."/>
            <person name="Mori K."/>
        </authorList>
    </citation>
    <scope>NUCLEOTIDE SEQUENCE</scope>
    <source>
        <strain evidence="3">NBRC 103408</strain>
    </source>
</reference>
<dbReference type="InterPro" id="IPR035433">
    <property type="entry name" value="NFU1-like"/>
</dbReference>
<dbReference type="Pfam" id="PF01106">
    <property type="entry name" value="NifU"/>
    <property type="match status" value="2"/>
</dbReference>
<dbReference type="Gene3D" id="3.30.1370.70">
    <property type="entry name" value="Scaffold protein Nfu/NifU, N-terminal domain"/>
    <property type="match status" value="1"/>
</dbReference>
<feature type="domain" description="Scaffold protein Nfu/NifU N-terminal" evidence="2">
    <location>
        <begin position="3"/>
        <end position="89"/>
    </location>
</feature>
<evidence type="ECO:0000313" key="4">
    <source>
        <dbReference type="Proteomes" id="UP001161409"/>
    </source>
</evidence>
<dbReference type="InterPro" id="IPR036498">
    <property type="entry name" value="Nfu/NifU_N_sf"/>
</dbReference>
<name>A0ABQ5TZQ1_9PROT</name>
<protein>
    <recommendedName>
        <fullName evidence="2">Scaffold protein Nfu/NifU N-terminal domain-containing protein</fullName>
    </recommendedName>
</protein>
<keyword evidence="4" id="KW-1185">Reference proteome</keyword>
<evidence type="ECO:0000313" key="3">
    <source>
        <dbReference type="EMBL" id="GLQ05359.1"/>
    </source>
</evidence>
<proteinExistence type="inferred from homology"/>
<dbReference type="SUPFAM" id="SSF110836">
    <property type="entry name" value="Hypothetical protein SAV1430"/>
    <property type="match status" value="1"/>
</dbReference>
<dbReference type="SUPFAM" id="SSF117916">
    <property type="entry name" value="Fe-S cluster assembly (FSCA) domain-like"/>
    <property type="match status" value="2"/>
</dbReference>
<dbReference type="InterPro" id="IPR034904">
    <property type="entry name" value="FSCA_dom_sf"/>
</dbReference>
<comment type="similarity">
    <text evidence="1">Belongs to the NifU family.</text>
</comment>
<dbReference type="SMART" id="SM00932">
    <property type="entry name" value="Nfu_N"/>
    <property type="match status" value="1"/>
</dbReference>
<gene>
    <name evidence="3" type="ORF">GCM10007924_05800</name>
</gene>
<reference evidence="3" key="1">
    <citation type="journal article" date="2014" name="Int. J. Syst. Evol. Microbiol.">
        <title>Complete genome of a new Firmicutes species belonging to the dominant human colonic microbiota ('Ruminococcus bicirculans') reveals two chromosomes and a selective capacity to utilize plant glucans.</title>
        <authorList>
            <consortium name="NISC Comparative Sequencing Program"/>
            <person name="Wegmann U."/>
            <person name="Louis P."/>
            <person name="Goesmann A."/>
            <person name="Henrissat B."/>
            <person name="Duncan S.H."/>
            <person name="Flint H.J."/>
        </authorList>
    </citation>
    <scope>NUCLEOTIDE SEQUENCE</scope>
    <source>
        <strain evidence="3">NBRC 103408</strain>
    </source>
</reference>
<dbReference type="RefSeq" id="WP_206374242.1">
    <property type="nucleotide sequence ID" value="NZ_BSNF01000001.1"/>
</dbReference>
<dbReference type="Gene3D" id="3.30.300.130">
    <property type="entry name" value="Fe-S cluster assembly (FSCA)"/>
    <property type="match status" value="2"/>
</dbReference>
<organism evidence="3 4">
    <name type="scientific">Sneathiella chinensis</name>
    <dbReference type="NCBI Taxonomy" id="349750"/>
    <lineage>
        <taxon>Bacteria</taxon>
        <taxon>Pseudomonadati</taxon>
        <taxon>Pseudomonadota</taxon>
        <taxon>Alphaproteobacteria</taxon>
        <taxon>Sneathiellales</taxon>
        <taxon>Sneathiellaceae</taxon>
        <taxon>Sneathiella</taxon>
    </lineage>
</organism>
<accession>A0ABQ5TZQ1</accession>
<comment type="caution">
    <text evidence="3">The sequence shown here is derived from an EMBL/GenBank/DDBJ whole genome shotgun (WGS) entry which is preliminary data.</text>
</comment>
<sequence>MFIQTQAGDTPARLEFYPGKSVVEAGGIKINREEAESRSPLAQRIYAVAGVEGVTLNTDSVLVEKSADANWDTLRTEIFGAIMAHYESGAPALKEGASGEDGEFDTEIIDQVKDLLATRIVPAVTQSGGDVGFHSYKDGNLYLKLQGSAFSMLTGITNMLRHYVPEIKAVVDHREALPRPGLHSEEGLVIRELLQTRINPSIAAHGGYITLVDVKDAVAYVRLEGGCQGCGMADVTLKQGVAKEIMEKVPSITEVLDVTDHAGGANPYYRPS</sequence>
<dbReference type="InterPro" id="IPR001075">
    <property type="entry name" value="NIF_FeS_clus_asmbl_NifU_C"/>
</dbReference>
<dbReference type="InterPro" id="IPR014824">
    <property type="entry name" value="Nfu/NifU_N"/>
</dbReference>
<dbReference type="Pfam" id="PF08712">
    <property type="entry name" value="Nfu_N"/>
    <property type="match status" value="1"/>
</dbReference>
<dbReference type="PIRSF" id="PIRSF036773">
    <property type="entry name" value="HIRIP5"/>
    <property type="match status" value="1"/>
</dbReference>
<dbReference type="Proteomes" id="UP001161409">
    <property type="component" value="Unassembled WGS sequence"/>
</dbReference>
<dbReference type="PANTHER" id="PTHR11178:SF1">
    <property type="entry name" value="NFU1 IRON-SULFUR CLUSTER SCAFFOLD HOMOLOG, MITOCHONDRIAL"/>
    <property type="match status" value="1"/>
</dbReference>
<dbReference type="PANTHER" id="PTHR11178">
    <property type="entry name" value="IRON-SULFUR CLUSTER SCAFFOLD PROTEIN NFU-RELATED"/>
    <property type="match status" value="1"/>
</dbReference>
<evidence type="ECO:0000256" key="1">
    <source>
        <dbReference type="ARBA" id="ARBA00006420"/>
    </source>
</evidence>